<gene>
    <name evidence="1" type="ORF">SAMN04487901_11439</name>
</gene>
<dbReference type="InterPro" id="IPR026444">
    <property type="entry name" value="Secre_tail"/>
</dbReference>
<sequence length="137" mass="14870">MACLLSVAFTAQAGNVQTLVINGEKVEKVVARITFEGDNVVLTFSDQTAQTADMENVKLSFTPEDLTAIGTIRNAVNKTFSIEGLEPGTEITVYNADGKQVLTTHASEDLTILKMTSLKKGVYLMKAGKQVVKFIKR</sequence>
<dbReference type="Proteomes" id="UP000198779">
    <property type="component" value="Unassembled WGS sequence"/>
</dbReference>
<protein>
    <submittedName>
        <fullName evidence="1">Por secretion system C-terminal sorting domain-containing protein</fullName>
    </submittedName>
</protein>
<accession>A0A1G7YPC4</accession>
<organism evidence="1 2">
    <name type="scientific">Prevotella communis</name>
    <dbReference type="NCBI Taxonomy" id="2913614"/>
    <lineage>
        <taxon>Bacteria</taxon>
        <taxon>Pseudomonadati</taxon>
        <taxon>Bacteroidota</taxon>
        <taxon>Bacteroidia</taxon>
        <taxon>Bacteroidales</taxon>
        <taxon>Prevotellaceae</taxon>
        <taxon>Prevotella</taxon>
    </lineage>
</organism>
<name>A0A1G7YPC4_9BACT</name>
<dbReference type="EMBL" id="FNCQ01000014">
    <property type="protein sequence ID" value="SDG98422.1"/>
    <property type="molecule type" value="Genomic_DNA"/>
</dbReference>
<dbReference type="AlphaFoldDB" id="A0A1G7YPC4"/>
<evidence type="ECO:0000313" key="2">
    <source>
        <dbReference type="Proteomes" id="UP000198779"/>
    </source>
</evidence>
<keyword evidence="2" id="KW-1185">Reference proteome</keyword>
<dbReference type="STRING" id="645274.SAMN04487901_11439"/>
<reference evidence="2" key="1">
    <citation type="submission" date="2016-10" db="EMBL/GenBank/DDBJ databases">
        <authorList>
            <person name="Varghese N."/>
            <person name="Submissions S."/>
        </authorList>
    </citation>
    <scope>NUCLEOTIDE SEQUENCE [LARGE SCALE GENOMIC DNA]</scope>
    <source>
        <strain evidence="2">BP1-148</strain>
    </source>
</reference>
<dbReference type="NCBIfam" id="TIGR04183">
    <property type="entry name" value="Por_Secre_tail"/>
    <property type="match status" value="1"/>
</dbReference>
<evidence type="ECO:0000313" key="1">
    <source>
        <dbReference type="EMBL" id="SDG98422.1"/>
    </source>
</evidence>
<proteinExistence type="predicted"/>